<keyword evidence="10 13" id="KW-0170">Cobalt</keyword>
<organism evidence="18 19">
    <name type="scientific">Micromonospora globbae</name>
    <dbReference type="NCBI Taxonomy" id="1894969"/>
    <lineage>
        <taxon>Bacteria</taxon>
        <taxon>Bacillati</taxon>
        <taxon>Actinomycetota</taxon>
        <taxon>Actinomycetes</taxon>
        <taxon>Micromonosporales</taxon>
        <taxon>Micromonosporaceae</taxon>
        <taxon>Micromonospora</taxon>
    </lineage>
</organism>
<dbReference type="RefSeq" id="WP_120331537.1">
    <property type="nucleotide sequence ID" value="NZ_JBFAVT010000029.1"/>
</dbReference>
<sequence>MGDRADEGGDGVTTSRSRSKAGAGLKIERVWTTEGVHPYDEVTWERRDVVMTNWRDGSINFEQRGVEFPESWSVNAANIVTTKYFRGAVGTPEREWSLKQLIDRVVTTYRTAGEEYGYFASPADAEIFAHELTWMLLHQVFSFNSPVWFNVGTPSPQQVSACFILSVDDSMDSILDWYKEEGLIFKGGSGSGVNLSRIRSSKELLSSGGTASGPVSFMRGADASAGTIKSGGATRRAAKMVILDVDHPDIEEFVLTKAREEDKIRALRDAGFDMDLGGADIVSVQYQNANNSVRVSDEFMNAVENGGTFDLRGRLDGAVIDTVDAKKLFRTIAQAAWECADPGLQYDDTINDWHTCPETGRITASNPCSEYLHLDNSSCNLASLNLMKFLRADGGFEVEKFVRSVELVITAMDISICFADFPTEKIGETTRAYRQLGIGYANLGALLMASGLPYDSDQGRSLAAAITSLMTGTAYRRSAELAGIVGPYDGYARNAEPHKRVMRKHAAANDEIKPAGTVATAIQREATKQWTLGNKIGDKYGWRNSQASVLAPTGTIGLMMDCDTTGVEPDLALVKFKKLVGGGSMQIVNQTVPRALRSLGYPEEQVEAIVEHIADHGHVVDAPGLKPEHYAVFDCAMGERSIAPMGHVRMMAAIQPFISGAISKTVNMPEQATVEDVEKIYFEGWKLGLKALAIYRDNCKVGQPLSVAKSNKATTETTETAEPEKVVEKVVEYRPVRKRLPKKRPSQTISFSVGGAEGYLTASSYPDDGLGEVFLKMSKQGSTLAGVMDAFSVAISIGLQYGVPLETYVSKFTNMRFEPAGMTDDPDVRMAASVMDYIFRRLALDFLPYERRAELGIFTAKERAAQLAAEAEAEANGADLTAMAASAPVETKPEEPKTGPVAQPAQETADVAAAKPAPSVGSSTELLEAVMGKAADAPLCFTCGTKMRPAGSCYVCEGCGSTSGCS</sequence>
<evidence type="ECO:0000256" key="8">
    <source>
        <dbReference type="ARBA" id="ARBA00023002"/>
    </source>
</evidence>
<keyword evidence="9" id="KW-1015">Disulfide bond</keyword>
<dbReference type="PRINTS" id="PR01183">
    <property type="entry name" value="RIBORDTASEM1"/>
</dbReference>
<evidence type="ECO:0000256" key="9">
    <source>
        <dbReference type="ARBA" id="ARBA00023157"/>
    </source>
</evidence>
<name>A0A420ETT9_9ACTN</name>
<evidence type="ECO:0000256" key="5">
    <source>
        <dbReference type="ARBA" id="ARBA00022628"/>
    </source>
</evidence>
<comment type="similarity">
    <text evidence="2 13">Belongs to the ribonucleoside diphosphate reductase class-2 family.</text>
</comment>
<feature type="region of interest" description="Disordered" evidence="14">
    <location>
        <begin position="1"/>
        <end position="20"/>
    </location>
</feature>
<dbReference type="SUPFAM" id="SSF51998">
    <property type="entry name" value="PFL-like glycyl radical enzymes"/>
    <property type="match status" value="1"/>
</dbReference>
<comment type="caution">
    <text evidence="18">The sequence shown here is derived from an EMBL/GenBank/DDBJ whole genome shotgun (WGS) entry which is preliminary data.</text>
</comment>
<accession>A0A420ETT9</accession>
<evidence type="ECO:0000256" key="6">
    <source>
        <dbReference type="ARBA" id="ARBA00022634"/>
    </source>
</evidence>
<dbReference type="AlphaFoldDB" id="A0A420ETT9"/>
<dbReference type="Proteomes" id="UP000285744">
    <property type="component" value="Unassembled WGS sequence"/>
</dbReference>
<dbReference type="EMBL" id="RAQQ01000027">
    <property type="protein sequence ID" value="RKF24087.1"/>
    <property type="molecule type" value="Genomic_DNA"/>
</dbReference>
<feature type="domain" description="Ribonucleotide reductase class II vitamin B12-dependent N-terminal" evidence="16">
    <location>
        <begin position="49"/>
        <end position="139"/>
    </location>
</feature>
<evidence type="ECO:0000256" key="12">
    <source>
        <dbReference type="ARBA" id="ARBA00047754"/>
    </source>
</evidence>
<dbReference type="PANTHER" id="PTHR43371">
    <property type="entry name" value="VITAMIN B12-DEPENDENT RIBONUCLEOTIDE REDUCTASE"/>
    <property type="match status" value="1"/>
</dbReference>
<feature type="domain" description="TSCPD" evidence="17">
    <location>
        <begin position="741"/>
        <end position="844"/>
    </location>
</feature>
<comment type="function">
    <text evidence="11 13">Catalyzes the reduction of ribonucleotides to deoxyribonucleotides. May function to provide a pool of deoxyribonucleotide precursors for DNA repair during oxygen limitation and/or for immediate growth after restoration of oxygen.</text>
</comment>
<evidence type="ECO:0000256" key="14">
    <source>
        <dbReference type="SAM" id="MobiDB-lite"/>
    </source>
</evidence>
<keyword evidence="5 13" id="KW-0846">Cobalamin</keyword>
<comment type="catalytic activity">
    <reaction evidence="12 13">
        <text>a 2'-deoxyribonucleoside 5'-diphosphate + [thioredoxin]-disulfide + H2O = a ribonucleoside 5'-diphosphate + [thioredoxin]-dithiol</text>
        <dbReference type="Rhea" id="RHEA:23252"/>
        <dbReference type="Rhea" id="RHEA-COMP:10698"/>
        <dbReference type="Rhea" id="RHEA-COMP:10700"/>
        <dbReference type="ChEBI" id="CHEBI:15377"/>
        <dbReference type="ChEBI" id="CHEBI:29950"/>
        <dbReference type="ChEBI" id="CHEBI:50058"/>
        <dbReference type="ChEBI" id="CHEBI:57930"/>
        <dbReference type="ChEBI" id="CHEBI:73316"/>
        <dbReference type="EC" id="1.17.4.1"/>
    </reaction>
</comment>
<proteinExistence type="inferred from homology"/>
<keyword evidence="6 13" id="KW-0237">DNA synthesis</keyword>
<evidence type="ECO:0000256" key="3">
    <source>
        <dbReference type="ARBA" id="ARBA00012274"/>
    </source>
</evidence>
<dbReference type="Pfam" id="PF02867">
    <property type="entry name" value="Ribonuc_red_lgC"/>
    <property type="match status" value="1"/>
</dbReference>
<dbReference type="EC" id="1.17.4.1" evidence="3 13"/>
<evidence type="ECO:0000259" key="16">
    <source>
        <dbReference type="Pfam" id="PF08471"/>
    </source>
</evidence>
<evidence type="ECO:0000256" key="1">
    <source>
        <dbReference type="ARBA" id="ARBA00001922"/>
    </source>
</evidence>
<dbReference type="Pfam" id="PF08471">
    <property type="entry name" value="Ribonuc_red_2_N"/>
    <property type="match status" value="1"/>
</dbReference>
<comment type="cofactor">
    <cofactor evidence="1 13">
        <name>adenosylcob(III)alamin</name>
        <dbReference type="ChEBI" id="CHEBI:18408"/>
    </cofactor>
</comment>
<dbReference type="InterPro" id="IPR050862">
    <property type="entry name" value="RdRp_reductase_class-2"/>
</dbReference>
<evidence type="ECO:0000259" key="17">
    <source>
        <dbReference type="Pfam" id="PF12637"/>
    </source>
</evidence>
<feature type="region of interest" description="Disordered" evidence="14">
    <location>
        <begin position="888"/>
        <end position="918"/>
    </location>
</feature>
<dbReference type="GO" id="GO:0050897">
    <property type="term" value="F:cobalt ion binding"/>
    <property type="evidence" value="ECO:0007669"/>
    <property type="project" value="InterPro"/>
</dbReference>
<evidence type="ECO:0000313" key="18">
    <source>
        <dbReference type="EMBL" id="RKF24087.1"/>
    </source>
</evidence>
<keyword evidence="8 13" id="KW-0560">Oxidoreductase</keyword>
<dbReference type="Pfam" id="PF12637">
    <property type="entry name" value="TSCPD"/>
    <property type="match status" value="1"/>
</dbReference>
<protein>
    <recommendedName>
        <fullName evidence="4 13">Vitamin B12-dependent ribonucleotide reductase</fullName>
        <ecNumber evidence="3 13">1.17.4.1</ecNumber>
    </recommendedName>
</protein>
<dbReference type="GO" id="GO:0071897">
    <property type="term" value="P:DNA biosynthetic process"/>
    <property type="evidence" value="ECO:0007669"/>
    <property type="project" value="UniProtKB-KW"/>
</dbReference>
<evidence type="ECO:0000256" key="10">
    <source>
        <dbReference type="ARBA" id="ARBA00023285"/>
    </source>
</evidence>
<dbReference type="InterPro" id="IPR013678">
    <property type="entry name" value="RNR_2_N"/>
</dbReference>
<dbReference type="Gene3D" id="3.20.70.20">
    <property type="match status" value="1"/>
</dbReference>
<evidence type="ECO:0000256" key="4">
    <source>
        <dbReference type="ARBA" id="ARBA00014409"/>
    </source>
</evidence>
<dbReference type="InterPro" id="IPR000788">
    <property type="entry name" value="RNR_lg_C"/>
</dbReference>
<evidence type="ECO:0000256" key="13">
    <source>
        <dbReference type="RuleBase" id="RU364064"/>
    </source>
</evidence>
<reference evidence="18 19" key="1">
    <citation type="journal article" date="2018" name="Int. J. Syst. Evol. Microbiol.">
        <title>Micromonospora globbae sp. nov., an endophytic actinomycete isolated from roots of Globba winitii C. H. Wright.</title>
        <authorList>
            <person name="Kuncharoen N."/>
            <person name="Pittayakhajonwut P."/>
            <person name="Tanasupawat S."/>
        </authorList>
    </citation>
    <scope>NUCLEOTIDE SEQUENCE [LARGE SCALE GENOMIC DNA]</scope>
    <source>
        <strain evidence="18 19">WPS1-2</strain>
    </source>
</reference>
<dbReference type="CDD" id="cd02888">
    <property type="entry name" value="RNR_II_dimer"/>
    <property type="match status" value="1"/>
</dbReference>
<feature type="domain" description="Ribonucleotide reductase large subunit C-terminal" evidence="15">
    <location>
        <begin position="160"/>
        <end position="695"/>
    </location>
</feature>
<evidence type="ECO:0000256" key="7">
    <source>
        <dbReference type="ARBA" id="ARBA00022741"/>
    </source>
</evidence>
<dbReference type="OrthoDB" id="9762933at2"/>
<evidence type="ECO:0000256" key="11">
    <source>
        <dbReference type="ARBA" id="ARBA00025437"/>
    </source>
</evidence>
<dbReference type="GO" id="GO:0000166">
    <property type="term" value="F:nucleotide binding"/>
    <property type="evidence" value="ECO:0007669"/>
    <property type="project" value="UniProtKB-KW"/>
</dbReference>
<keyword evidence="7 13" id="KW-0547">Nucleotide-binding</keyword>
<dbReference type="PANTHER" id="PTHR43371:SF1">
    <property type="entry name" value="RIBONUCLEOSIDE-DIPHOSPHATE REDUCTASE"/>
    <property type="match status" value="1"/>
</dbReference>
<dbReference type="NCBIfam" id="NF005122">
    <property type="entry name" value="PRK06556.1"/>
    <property type="match status" value="1"/>
</dbReference>
<dbReference type="FunFam" id="3.20.70.20:FF:000007">
    <property type="entry name" value="Vitamin B12-dependent ribonucleotide reductase"/>
    <property type="match status" value="1"/>
</dbReference>
<evidence type="ECO:0000313" key="19">
    <source>
        <dbReference type="Proteomes" id="UP000285744"/>
    </source>
</evidence>
<evidence type="ECO:0000256" key="2">
    <source>
        <dbReference type="ARBA" id="ARBA00007405"/>
    </source>
</evidence>
<gene>
    <name evidence="18" type="ORF">D7I43_27755</name>
</gene>
<dbReference type="NCBIfam" id="TIGR02504">
    <property type="entry name" value="NrdJ_Z"/>
    <property type="match status" value="1"/>
</dbReference>
<evidence type="ECO:0000259" key="15">
    <source>
        <dbReference type="Pfam" id="PF02867"/>
    </source>
</evidence>
<dbReference type="InterPro" id="IPR013344">
    <property type="entry name" value="RNR_NrdJ/NrdZ"/>
</dbReference>
<dbReference type="GO" id="GO:0031419">
    <property type="term" value="F:cobalamin binding"/>
    <property type="evidence" value="ECO:0007669"/>
    <property type="project" value="UniProtKB-KW"/>
</dbReference>
<dbReference type="GO" id="GO:0004748">
    <property type="term" value="F:ribonucleoside-diphosphate reductase activity, thioredoxin disulfide as acceptor"/>
    <property type="evidence" value="ECO:0007669"/>
    <property type="project" value="UniProtKB-EC"/>
</dbReference>
<dbReference type="InterPro" id="IPR024434">
    <property type="entry name" value="TSCPD_dom"/>
</dbReference>